<accession>A0A4Y4CTC4</accession>
<dbReference type="AlphaFoldDB" id="A0A4Y4CTC4"/>
<sequence length="175" mass="19731">MKERYVVDTNVLIAASAVDANSPIEREATPDDPDLRQKIWQWLYDFQQSGSFLVLDGQGGIEKEYGKKLGFNDFGRQVVKYKWDTCAVDQVSVDYDQNGDGILEEPLQTVVHDRQDRKMVAAALDALATYGESTIAFAGDTDWHGWKPQLEAVGLCLEPIIGEWSEAKFKEKNQK</sequence>
<dbReference type="OrthoDB" id="6864212at2"/>
<dbReference type="RefSeq" id="WP_141350727.1">
    <property type="nucleotide sequence ID" value="NZ_BJNV01000016.1"/>
</dbReference>
<evidence type="ECO:0000313" key="2">
    <source>
        <dbReference type="Proteomes" id="UP000318422"/>
    </source>
</evidence>
<comment type="caution">
    <text evidence="1">The sequence shown here is derived from an EMBL/GenBank/DDBJ whole genome shotgun (WGS) entry which is preliminary data.</text>
</comment>
<evidence type="ECO:0008006" key="3">
    <source>
        <dbReference type="Google" id="ProtNLM"/>
    </source>
</evidence>
<keyword evidence="2" id="KW-1185">Reference proteome</keyword>
<dbReference type="Proteomes" id="UP000318422">
    <property type="component" value="Unassembled WGS sequence"/>
</dbReference>
<organism evidence="1 2">
    <name type="scientific">Zoogloea ramigera</name>
    <dbReference type="NCBI Taxonomy" id="350"/>
    <lineage>
        <taxon>Bacteria</taxon>
        <taxon>Pseudomonadati</taxon>
        <taxon>Pseudomonadota</taxon>
        <taxon>Betaproteobacteria</taxon>
        <taxon>Rhodocyclales</taxon>
        <taxon>Zoogloeaceae</taxon>
        <taxon>Zoogloea</taxon>
    </lineage>
</organism>
<dbReference type="EMBL" id="BJNV01000016">
    <property type="protein sequence ID" value="GEC95332.1"/>
    <property type="molecule type" value="Genomic_DNA"/>
</dbReference>
<gene>
    <name evidence="1" type="ORF">ZRA01_14050</name>
</gene>
<evidence type="ECO:0000313" key="1">
    <source>
        <dbReference type="EMBL" id="GEC95332.1"/>
    </source>
</evidence>
<reference evidence="1 2" key="1">
    <citation type="submission" date="2019-06" db="EMBL/GenBank/DDBJ databases">
        <title>Whole genome shotgun sequence of Zoogloea ramigera NBRC 15342.</title>
        <authorList>
            <person name="Hosoyama A."/>
            <person name="Uohara A."/>
            <person name="Ohji S."/>
            <person name="Ichikawa N."/>
        </authorList>
    </citation>
    <scope>NUCLEOTIDE SEQUENCE [LARGE SCALE GENOMIC DNA]</scope>
    <source>
        <strain evidence="1 2">NBRC 15342</strain>
    </source>
</reference>
<name>A0A4Y4CTC4_ZOORA</name>
<proteinExistence type="predicted"/>
<protein>
    <recommendedName>
        <fullName evidence="3">PIN domain-containing protein</fullName>
    </recommendedName>
</protein>